<dbReference type="PROSITE" id="PS50216">
    <property type="entry name" value="DHHC"/>
    <property type="match status" value="1"/>
</dbReference>
<feature type="region of interest" description="Disordered" evidence="8">
    <location>
        <begin position="43"/>
        <end position="68"/>
    </location>
</feature>
<comment type="catalytic activity">
    <reaction evidence="7">
        <text>L-cysteinyl-[protein] + hexadecanoyl-CoA = S-hexadecanoyl-L-cysteinyl-[protein] + CoA</text>
        <dbReference type="Rhea" id="RHEA:36683"/>
        <dbReference type="Rhea" id="RHEA-COMP:10131"/>
        <dbReference type="Rhea" id="RHEA-COMP:11032"/>
        <dbReference type="ChEBI" id="CHEBI:29950"/>
        <dbReference type="ChEBI" id="CHEBI:57287"/>
        <dbReference type="ChEBI" id="CHEBI:57379"/>
        <dbReference type="ChEBI" id="CHEBI:74151"/>
        <dbReference type="EC" id="2.3.1.225"/>
    </reaction>
</comment>
<comment type="domain">
    <text evidence="7">The DHHC domain is required for palmitoyltransferase activity.</text>
</comment>
<feature type="transmembrane region" description="Helical" evidence="7">
    <location>
        <begin position="95"/>
        <end position="117"/>
    </location>
</feature>
<dbReference type="EC" id="2.3.1.225" evidence="7"/>
<feature type="transmembrane region" description="Helical" evidence="7">
    <location>
        <begin position="269"/>
        <end position="293"/>
    </location>
</feature>
<keyword evidence="4 7" id="KW-1133">Transmembrane helix</keyword>
<keyword evidence="5 7" id="KW-0472">Membrane</keyword>
<comment type="similarity">
    <text evidence="7">Belongs to the DHHC palmitoyltransferase family.</text>
</comment>
<feature type="transmembrane region" description="Helical" evidence="7">
    <location>
        <begin position="123"/>
        <end position="141"/>
    </location>
</feature>
<reference evidence="10" key="1">
    <citation type="submission" date="2022-08" db="EMBL/GenBank/DDBJ databases">
        <title>Novel sulfate-reducing endosymbionts in the free-living metamonad Anaeramoeba.</title>
        <authorList>
            <person name="Jerlstrom-Hultqvist J."/>
            <person name="Cepicka I."/>
            <person name="Gallot-Lavallee L."/>
            <person name="Salas-Leiva D."/>
            <person name="Curtis B.A."/>
            <person name="Zahonova K."/>
            <person name="Pipaliya S."/>
            <person name="Dacks J."/>
            <person name="Roger A.J."/>
        </authorList>
    </citation>
    <scope>NUCLEOTIDE SEQUENCE</scope>
    <source>
        <strain evidence="10">Schooner1</strain>
    </source>
</reference>
<keyword evidence="6 7" id="KW-0012">Acyltransferase</keyword>
<keyword evidence="11" id="KW-1185">Reference proteome</keyword>
<evidence type="ECO:0000256" key="3">
    <source>
        <dbReference type="ARBA" id="ARBA00022692"/>
    </source>
</evidence>
<sequence length="393" mass="45397">MYNIESTDPNLNEQDLELGVYFNEKQSQIASEQEALMGDYNKGEFQKNPELTSSEETTEDSDDFNPENQMEEEENCFECCIPVCGVNRTKTATKYCPPCVLAMIAILIFPSTIISLLSMKASFFRFLAAITLIWINANYFINLYQSTFQDPNGKKTTFNPYFQTENADLLNGIENLNEIEIRNTGTNDDDDDGEEKNENKNPNTKATKKDQRKRKRKRKRKRRRHYCKFCNRYKPPRAHHCHICKKCVLKQDHHCGLVSNCIGKYNYKYFYLFILYAILDAIATSTIAAWSLFTAQGKLEDSNALLLVGMIFSLIISASFIMVLLPFVYFHTNLILHNQTSIEDSKYSRNKSKLNRYSNGVLNNAKQVLGNNYLVWFLPINNHLNGTNEKLEK</sequence>
<dbReference type="InterPro" id="IPR001594">
    <property type="entry name" value="Palmitoyltrfase_DHHC"/>
</dbReference>
<name>A0ABQ8XVM7_9EUKA</name>
<evidence type="ECO:0000256" key="6">
    <source>
        <dbReference type="ARBA" id="ARBA00023315"/>
    </source>
</evidence>
<dbReference type="Pfam" id="PF01529">
    <property type="entry name" value="DHHC"/>
    <property type="match status" value="1"/>
</dbReference>
<evidence type="ECO:0000256" key="7">
    <source>
        <dbReference type="RuleBase" id="RU079119"/>
    </source>
</evidence>
<organism evidence="10 11">
    <name type="scientific">Anaeramoeba flamelloides</name>
    <dbReference type="NCBI Taxonomy" id="1746091"/>
    <lineage>
        <taxon>Eukaryota</taxon>
        <taxon>Metamonada</taxon>
        <taxon>Anaeramoebidae</taxon>
        <taxon>Anaeramoeba</taxon>
    </lineage>
</organism>
<evidence type="ECO:0000313" key="10">
    <source>
        <dbReference type="EMBL" id="KAJ6235863.1"/>
    </source>
</evidence>
<feature type="domain" description="Palmitoyltransferase DHHC" evidence="9">
    <location>
        <begin position="222"/>
        <end position="346"/>
    </location>
</feature>
<keyword evidence="3 7" id="KW-0812">Transmembrane</keyword>
<feature type="transmembrane region" description="Helical" evidence="7">
    <location>
        <begin position="305"/>
        <end position="330"/>
    </location>
</feature>
<evidence type="ECO:0000259" key="9">
    <source>
        <dbReference type="Pfam" id="PF01529"/>
    </source>
</evidence>
<feature type="compositionally biased region" description="Acidic residues" evidence="8">
    <location>
        <begin position="56"/>
        <end position="68"/>
    </location>
</feature>
<protein>
    <recommendedName>
        <fullName evidence="7">Palmitoyltransferase</fullName>
        <ecNumber evidence="7">2.3.1.225</ecNumber>
    </recommendedName>
</protein>
<evidence type="ECO:0000256" key="5">
    <source>
        <dbReference type="ARBA" id="ARBA00023136"/>
    </source>
</evidence>
<dbReference type="InterPro" id="IPR039859">
    <property type="entry name" value="PFA4/ZDH16/20/ERF2-like"/>
</dbReference>
<gene>
    <name evidence="10" type="ORF">M0813_28424</name>
</gene>
<evidence type="ECO:0000256" key="1">
    <source>
        <dbReference type="ARBA" id="ARBA00004141"/>
    </source>
</evidence>
<comment type="subcellular location">
    <subcellularLocation>
        <location evidence="1">Membrane</location>
        <topology evidence="1">Multi-pass membrane protein</topology>
    </subcellularLocation>
</comment>
<comment type="caution">
    <text evidence="10">The sequence shown here is derived from an EMBL/GenBank/DDBJ whole genome shotgun (WGS) entry which is preliminary data.</text>
</comment>
<evidence type="ECO:0000256" key="2">
    <source>
        <dbReference type="ARBA" id="ARBA00022679"/>
    </source>
</evidence>
<evidence type="ECO:0000313" key="11">
    <source>
        <dbReference type="Proteomes" id="UP001150062"/>
    </source>
</evidence>
<dbReference type="Proteomes" id="UP001150062">
    <property type="component" value="Unassembled WGS sequence"/>
</dbReference>
<feature type="region of interest" description="Disordered" evidence="8">
    <location>
        <begin position="183"/>
        <end position="223"/>
    </location>
</feature>
<keyword evidence="2 7" id="KW-0808">Transferase</keyword>
<evidence type="ECO:0000256" key="8">
    <source>
        <dbReference type="SAM" id="MobiDB-lite"/>
    </source>
</evidence>
<proteinExistence type="inferred from homology"/>
<accession>A0ABQ8XVM7</accession>
<dbReference type="EMBL" id="JAOAOG010000254">
    <property type="protein sequence ID" value="KAJ6235863.1"/>
    <property type="molecule type" value="Genomic_DNA"/>
</dbReference>
<dbReference type="PANTHER" id="PTHR12246">
    <property type="entry name" value="PALMITOYLTRANSFERASE ZDHHC16"/>
    <property type="match status" value="1"/>
</dbReference>
<evidence type="ECO:0000256" key="4">
    <source>
        <dbReference type="ARBA" id="ARBA00022989"/>
    </source>
</evidence>
<feature type="compositionally biased region" description="Basic residues" evidence="8">
    <location>
        <begin position="210"/>
        <end position="223"/>
    </location>
</feature>